<sequence>MKIGSIFNRFTFGGGENYSVEDQTNRKKPKKTFVESAVSEYAQKSTIHGFSYVADEERHKFERIWWLIMLVLSVIGAIYLIYQAYRTMTDDPIIQSPSLSPVPVWDAPFPALTICPQVNDEFTDFAQNVTNWPEFIQEFVPDNLTALTQSSPFSSAIFLESLLLQRSDQNNHDILKTTVTLTQKQVLPEIQVSISLWIAGPSKSPVVLDNTITDIGACVTFNMYNEKDLFRDGVILSAMGGEVADRGEQLWIRDKGYKKGLPLENYTNPLRSFDYYDFFVIALSVNDSDRVSPSNSKLSVFFHAPDEIPIHHRRSNVIDVDINKIHNIQITPHLVVSEDLEGYKPSVRECYYANERHLKYYKIYNQNYCEWECLTNYTLKECGCVPYHMPHLEGTKICVEDLKCYWEASRKLFIPQFSQDESDIHALVDDCDCLPTCTQLTFKTDVTSLSNVDAASGGDGQTAMYVSFKNPFFKKEIRSELHSLSEFFSSCGGSLGLFLGVSIFSIMELIYFCTVRLYLHSKRSGREQSPENTNESTNNRN</sequence>
<evidence type="ECO:0000313" key="14">
    <source>
        <dbReference type="EMBL" id="KAJ6635853.1"/>
    </source>
</evidence>
<evidence type="ECO:0000256" key="5">
    <source>
        <dbReference type="ARBA" id="ARBA00022692"/>
    </source>
</evidence>
<accession>A0A9Q0MPX8</accession>
<evidence type="ECO:0000313" key="15">
    <source>
        <dbReference type="Proteomes" id="UP001151699"/>
    </source>
</evidence>
<feature type="transmembrane region" description="Helical" evidence="13">
    <location>
        <begin position="64"/>
        <end position="82"/>
    </location>
</feature>
<keyword evidence="3 12" id="KW-0813">Transport</keyword>
<evidence type="ECO:0000256" key="8">
    <source>
        <dbReference type="ARBA" id="ARBA00023065"/>
    </source>
</evidence>
<keyword evidence="15" id="KW-1185">Reference proteome</keyword>
<dbReference type="EMBL" id="WJQU01000004">
    <property type="protein sequence ID" value="KAJ6635853.1"/>
    <property type="molecule type" value="Genomic_DNA"/>
</dbReference>
<keyword evidence="4 12" id="KW-0894">Sodium channel</keyword>
<evidence type="ECO:0000256" key="4">
    <source>
        <dbReference type="ARBA" id="ARBA00022461"/>
    </source>
</evidence>
<keyword evidence="11 12" id="KW-0407">Ion channel</keyword>
<keyword evidence="5 12" id="KW-0812">Transmembrane</keyword>
<evidence type="ECO:0000256" key="9">
    <source>
        <dbReference type="ARBA" id="ARBA00023136"/>
    </source>
</evidence>
<dbReference type="OrthoDB" id="6502088at2759"/>
<comment type="subcellular location">
    <subcellularLocation>
        <location evidence="1">Membrane</location>
        <topology evidence="1">Multi-pass membrane protein</topology>
    </subcellularLocation>
</comment>
<keyword evidence="8 12" id="KW-0406">Ion transport</keyword>
<evidence type="ECO:0000256" key="11">
    <source>
        <dbReference type="ARBA" id="ARBA00023303"/>
    </source>
</evidence>
<feature type="non-terminal residue" evidence="14">
    <location>
        <position position="1"/>
    </location>
</feature>
<keyword evidence="7" id="KW-0915">Sodium</keyword>
<keyword evidence="6 13" id="KW-1133">Transmembrane helix</keyword>
<keyword evidence="9 13" id="KW-0472">Membrane</keyword>
<dbReference type="Pfam" id="PF00858">
    <property type="entry name" value="ASC"/>
    <property type="match status" value="1"/>
</dbReference>
<dbReference type="PANTHER" id="PTHR11690:SF288">
    <property type="entry name" value="AMILORIDE-SENSITIVE NA+ CHANNEL-RELATED"/>
    <property type="match status" value="1"/>
</dbReference>
<proteinExistence type="inferred from homology"/>
<evidence type="ECO:0000256" key="12">
    <source>
        <dbReference type="RuleBase" id="RU000679"/>
    </source>
</evidence>
<keyword evidence="10 12" id="KW-0739">Sodium transport</keyword>
<dbReference type="Gene3D" id="1.10.287.820">
    <property type="entry name" value="Acid-sensing ion channel domain"/>
    <property type="match status" value="1"/>
</dbReference>
<dbReference type="GO" id="GO:0005886">
    <property type="term" value="C:plasma membrane"/>
    <property type="evidence" value="ECO:0007669"/>
    <property type="project" value="TreeGrafter"/>
</dbReference>
<name>A0A9Q0MPX8_9DIPT</name>
<evidence type="ECO:0000256" key="3">
    <source>
        <dbReference type="ARBA" id="ARBA00022448"/>
    </source>
</evidence>
<reference evidence="14" key="1">
    <citation type="submission" date="2022-07" db="EMBL/GenBank/DDBJ databases">
        <authorList>
            <person name="Trinca V."/>
            <person name="Uliana J.V.C."/>
            <person name="Torres T.T."/>
            <person name="Ward R.J."/>
            <person name="Monesi N."/>
        </authorList>
    </citation>
    <scope>NUCLEOTIDE SEQUENCE</scope>
    <source>
        <strain evidence="14">HSMRA1968</strain>
        <tissue evidence="14">Whole embryos</tissue>
    </source>
</reference>
<dbReference type="Gene3D" id="1.10.287.770">
    <property type="entry name" value="YojJ-like"/>
    <property type="match status" value="1"/>
</dbReference>
<comment type="caution">
    <text evidence="14">The sequence shown here is derived from an EMBL/GenBank/DDBJ whole genome shotgun (WGS) entry which is preliminary data.</text>
</comment>
<dbReference type="PRINTS" id="PR01078">
    <property type="entry name" value="AMINACHANNEL"/>
</dbReference>
<evidence type="ECO:0000256" key="10">
    <source>
        <dbReference type="ARBA" id="ARBA00023201"/>
    </source>
</evidence>
<dbReference type="AlphaFoldDB" id="A0A9Q0MPX8"/>
<evidence type="ECO:0000256" key="2">
    <source>
        <dbReference type="ARBA" id="ARBA00007193"/>
    </source>
</evidence>
<protein>
    <submittedName>
        <fullName evidence="14">Pickpocket protein 28</fullName>
    </submittedName>
</protein>
<gene>
    <name evidence="14" type="primary">ppk28_1</name>
    <name evidence="14" type="ORF">Bhyg_14439</name>
</gene>
<comment type="similarity">
    <text evidence="2 12">Belongs to the amiloride-sensitive sodium channel (TC 1.A.6) family.</text>
</comment>
<evidence type="ECO:0000256" key="13">
    <source>
        <dbReference type="SAM" id="Phobius"/>
    </source>
</evidence>
<feature type="transmembrane region" description="Helical" evidence="13">
    <location>
        <begin position="495"/>
        <end position="519"/>
    </location>
</feature>
<organism evidence="14 15">
    <name type="scientific">Pseudolycoriella hygida</name>
    <dbReference type="NCBI Taxonomy" id="35572"/>
    <lineage>
        <taxon>Eukaryota</taxon>
        <taxon>Metazoa</taxon>
        <taxon>Ecdysozoa</taxon>
        <taxon>Arthropoda</taxon>
        <taxon>Hexapoda</taxon>
        <taxon>Insecta</taxon>
        <taxon>Pterygota</taxon>
        <taxon>Neoptera</taxon>
        <taxon>Endopterygota</taxon>
        <taxon>Diptera</taxon>
        <taxon>Nematocera</taxon>
        <taxon>Sciaroidea</taxon>
        <taxon>Sciaridae</taxon>
        <taxon>Pseudolycoriella</taxon>
    </lineage>
</organism>
<evidence type="ECO:0000256" key="1">
    <source>
        <dbReference type="ARBA" id="ARBA00004141"/>
    </source>
</evidence>
<dbReference type="Proteomes" id="UP001151699">
    <property type="component" value="Chromosome C"/>
</dbReference>
<dbReference type="InterPro" id="IPR001873">
    <property type="entry name" value="ENaC"/>
</dbReference>
<evidence type="ECO:0000256" key="7">
    <source>
        <dbReference type="ARBA" id="ARBA00023053"/>
    </source>
</evidence>
<dbReference type="PANTHER" id="PTHR11690">
    <property type="entry name" value="AMILORIDE-SENSITIVE SODIUM CHANNEL-RELATED"/>
    <property type="match status" value="1"/>
</dbReference>
<dbReference type="GO" id="GO:0015280">
    <property type="term" value="F:ligand-gated sodium channel activity"/>
    <property type="evidence" value="ECO:0007669"/>
    <property type="project" value="TreeGrafter"/>
</dbReference>
<evidence type="ECO:0000256" key="6">
    <source>
        <dbReference type="ARBA" id="ARBA00022989"/>
    </source>
</evidence>